<evidence type="ECO:0000313" key="2">
    <source>
        <dbReference type="Proteomes" id="UP000007887"/>
    </source>
</evidence>
<reference evidence="1 2" key="1">
    <citation type="submission" date="2011-10" db="EMBL/GenBank/DDBJ databases">
        <title>Whole genome sequence of Selenomonas ruminantium subsp. lactilytica TAM6421.</title>
        <authorList>
            <person name="Oguchi A."/>
            <person name="Ankai A."/>
            <person name="Kaneko J."/>
            <person name="Yamada-Narita S."/>
            <person name="Fukui S."/>
            <person name="Takahashi M."/>
            <person name="Onodera T."/>
            <person name="Kojima S."/>
            <person name="Fushimi T."/>
            <person name="Abe N."/>
            <person name="Kamio Y."/>
            <person name="Yamazaki S."/>
            <person name="Fujita N."/>
        </authorList>
    </citation>
    <scope>NUCLEOTIDE SEQUENCE [LARGE SCALE GENOMIC DNA]</scope>
    <source>
        <strain evidence="2">NBRC 103574 / TAM6421</strain>
    </source>
</reference>
<dbReference type="Proteomes" id="UP000007887">
    <property type="component" value="Chromosome"/>
</dbReference>
<sequence length="100" mass="11076">MIEKLKVVFTAARLWWQVASAYRKVDDTMLTINQNGQKVSLWGTLAQMAIVGVASYGMAKAENPKTDWTAYRDSMLQNMAQVALPAALALVPTMNKQADK</sequence>
<dbReference type="KEGG" id="sri:SELR_18050"/>
<name>I0GRX6_SELRL</name>
<dbReference type="PATRIC" id="fig|927704.6.peg.1872"/>
<dbReference type="EMBL" id="AP012292">
    <property type="protein sequence ID" value="BAL83513.1"/>
    <property type="molecule type" value="Genomic_DNA"/>
</dbReference>
<gene>
    <name evidence="1" type="ordered locus">SELR_18050</name>
</gene>
<organism evidence="1 2">
    <name type="scientific">Selenomonas ruminantium subsp. lactilytica (strain NBRC 103574 / TAM6421)</name>
    <dbReference type="NCBI Taxonomy" id="927704"/>
    <lineage>
        <taxon>Bacteria</taxon>
        <taxon>Bacillati</taxon>
        <taxon>Bacillota</taxon>
        <taxon>Negativicutes</taxon>
        <taxon>Selenomonadales</taxon>
        <taxon>Selenomonadaceae</taxon>
        <taxon>Selenomonas</taxon>
    </lineage>
</organism>
<protein>
    <submittedName>
        <fullName evidence="1">Uncharacterized protein</fullName>
    </submittedName>
</protein>
<dbReference type="AlphaFoldDB" id="I0GRX6"/>
<evidence type="ECO:0000313" key="1">
    <source>
        <dbReference type="EMBL" id="BAL83513.1"/>
    </source>
</evidence>
<proteinExistence type="predicted"/>
<accession>I0GRX6</accession>
<dbReference type="HOGENOM" id="CLU_2304071_0_0_9"/>